<dbReference type="Proteomes" id="UP000244178">
    <property type="component" value="Unassembled WGS sequence"/>
</dbReference>
<proteinExistence type="predicted"/>
<gene>
    <name evidence="2" type="ORF">C5U62_17720</name>
</gene>
<evidence type="ECO:0000256" key="1">
    <source>
        <dbReference type="SAM" id="Phobius"/>
    </source>
</evidence>
<accession>A0A2T6GI25</accession>
<keyword evidence="1" id="KW-0812">Transmembrane</keyword>
<dbReference type="AlphaFoldDB" id="A0A2T6GI25"/>
<name>A0A2T6GI25_9PSED</name>
<sequence length="60" mass="6120">MNVSSVVKGILLLMIVLVLMACVLPSRGPLVRLGQGGPLSWLVIGQGKAPIGAGYVASAF</sequence>
<feature type="transmembrane region" description="Helical" evidence="1">
    <location>
        <begin position="6"/>
        <end position="24"/>
    </location>
</feature>
<organism evidence="2 3">
    <name type="scientific">Pseudomonas protegens</name>
    <dbReference type="NCBI Taxonomy" id="380021"/>
    <lineage>
        <taxon>Bacteria</taxon>
        <taxon>Pseudomonadati</taxon>
        <taxon>Pseudomonadota</taxon>
        <taxon>Gammaproteobacteria</taxon>
        <taxon>Pseudomonadales</taxon>
        <taxon>Pseudomonadaceae</taxon>
        <taxon>Pseudomonas</taxon>
    </lineage>
</organism>
<keyword evidence="1" id="KW-0472">Membrane</keyword>
<comment type="caution">
    <text evidence="2">The sequence shown here is derived from an EMBL/GenBank/DDBJ whole genome shotgun (WGS) entry which is preliminary data.</text>
</comment>
<keyword evidence="1" id="KW-1133">Transmembrane helix</keyword>
<evidence type="ECO:0000313" key="3">
    <source>
        <dbReference type="Proteomes" id="UP000244178"/>
    </source>
</evidence>
<evidence type="ECO:0000313" key="2">
    <source>
        <dbReference type="EMBL" id="PUA43812.1"/>
    </source>
</evidence>
<dbReference type="EMBL" id="PYJM01000004">
    <property type="protein sequence ID" value="PUA43812.1"/>
    <property type="molecule type" value="Genomic_DNA"/>
</dbReference>
<reference evidence="2 3" key="1">
    <citation type="submission" date="2018-03" db="EMBL/GenBank/DDBJ databases">
        <title>Draft genome sequence of the plant growth promoting rhizobacterium Pseudomonas protegens strain BNJ-SS-45 isolated from wheat (Triticum aestivum) rhizosphere.</title>
        <authorList>
            <person name="Bajpai A."/>
            <person name="Shende K."/>
            <person name="Meena N."/>
            <person name="Upadhyayula S.R."/>
            <person name="Suravajhala P."/>
            <person name="Medicherla K.M."/>
            <person name="Johri B.N."/>
        </authorList>
    </citation>
    <scope>NUCLEOTIDE SEQUENCE [LARGE SCALE GENOMIC DNA]</scope>
    <source>
        <strain evidence="2 3">BNJ-SS-45</strain>
    </source>
</reference>
<protein>
    <submittedName>
        <fullName evidence="2">Uncharacterized protein</fullName>
    </submittedName>
</protein>